<feature type="region of interest" description="Disordered" evidence="1">
    <location>
        <begin position="139"/>
        <end position="163"/>
    </location>
</feature>
<accession>R7WK05</accession>
<evidence type="ECO:0000313" key="3">
    <source>
        <dbReference type="Proteomes" id="UP000013525"/>
    </source>
</evidence>
<dbReference type="PATRIC" id="fig|1273125.3.peg.2951"/>
<dbReference type="EMBL" id="APMY01000093">
    <property type="protein sequence ID" value="EOM75643.1"/>
    <property type="molecule type" value="Genomic_DNA"/>
</dbReference>
<reference evidence="2 3" key="1">
    <citation type="journal article" date="2013" name="Genome Announc.">
        <title>Draft Genome Sequence of Rhodococcus rhodnii Strain LMG5362, a Symbiont of Rhodnius prolixus (Hemiptera, Reduviidae, Triatominae), the Principle Vector of Trypanosoma cruzi.</title>
        <authorList>
            <person name="Pachebat J.A."/>
            <person name="van Keulen G."/>
            <person name="Whitten M.M."/>
            <person name="Girdwood S."/>
            <person name="Del Sol R."/>
            <person name="Dyson P.J."/>
            <person name="Facey P.D."/>
        </authorList>
    </citation>
    <scope>NUCLEOTIDE SEQUENCE [LARGE SCALE GENOMIC DNA]</scope>
    <source>
        <strain evidence="2 3">LMG 5362</strain>
    </source>
</reference>
<dbReference type="eggNOG" id="COG2244">
    <property type="taxonomic scope" value="Bacteria"/>
</dbReference>
<protein>
    <recommendedName>
        <fullName evidence="4">Condensation domain-containing protein</fullName>
    </recommendedName>
</protein>
<evidence type="ECO:0000313" key="2">
    <source>
        <dbReference type="EMBL" id="EOM75643.1"/>
    </source>
</evidence>
<keyword evidence="3" id="KW-1185">Reference proteome</keyword>
<proteinExistence type="predicted"/>
<evidence type="ECO:0008006" key="4">
    <source>
        <dbReference type="Google" id="ProtNLM"/>
    </source>
</evidence>
<organism evidence="2 3">
    <name type="scientific">Rhodococcus rhodnii LMG 5362</name>
    <dbReference type="NCBI Taxonomy" id="1273125"/>
    <lineage>
        <taxon>Bacteria</taxon>
        <taxon>Bacillati</taxon>
        <taxon>Actinomycetota</taxon>
        <taxon>Actinomycetes</taxon>
        <taxon>Mycobacteriales</taxon>
        <taxon>Nocardiaceae</taxon>
        <taxon>Rhodococcus</taxon>
    </lineage>
</organism>
<sequence>MLDRLHRGVRVRSLMGPVPLADLGTVRDRLARSGHPGIGVVPTAARTWDRDPHAVQVRSVAAPQDPATLLTSAPTCARTAPIDVTVAGEWLLTEHDHGLGEIDFGLTVHETVLGEPVPAPRRVRAPLTRAALRTFATDPRRAARVAGDARRSEPTPDPYPSGLREVGAVEIVHAVQPASVRRELRAFRDRHHPGTSMFALSVVGLRRALAERMPLDPVTTVPFDARRYLPGRAAPAGNFAAGLRFAFDDDPDAVHAALRRAASSGRPVATLAMTCLAARSRRIPDAPPSRPARVLLSHVGEVPRRTPRAWSGTDPQHLAPLYLAQSDPAAPGDLTIVSTLVAGSLQLTASFHGGALTTRDVADALSRFANEPVALLATGATTSVTIAAPRPLR</sequence>
<comment type="caution">
    <text evidence="2">The sequence shown here is derived from an EMBL/GenBank/DDBJ whole genome shotgun (WGS) entry which is preliminary data.</text>
</comment>
<dbReference type="AlphaFoldDB" id="R7WK05"/>
<gene>
    <name evidence="2" type="ORF">Rrhod_3103</name>
</gene>
<name>R7WK05_9NOCA</name>
<evidence type="ECO:0000256" key="1">
    <source>
        <dbReference type="SAM" id="MobiDB-lite"/>
    </source>
</evidence>
<dbReference type="Proteomes" id="UP000013525">
    <property type="component" value="Unassembled WGS sequence"/>
</dbReference>